<evidence type="ECO:0000256" key="5">
    <source>
        <dbReference type="ARBA" id="ARBA00022737"/>
    </source>
</evidence>
<feature type="domain" description="Cadherin" evidence="15">
    <location>
        <begin position="628"/>
        <end position="749"/>
    </location>
</feature>
<name>A0AA84ZU05_9TREM</name>
<dbReference type="PRINTS" id="PR00205">
    <property type="entry name" value="CADHERIN"/>
</dbReference>
<dbReference type="PANTHER" id="PTHR24028">
    <property type="entry name" value="CADHERIN-87A"/>
    <property type="match status" value="1"/>
</dbReference>
<organism evidence="16 17">
    <name type="scientific">Schistosoma margrebowiei</name>
    <dbReference type="NCBI Taxonomy" id="48269"/>
    <lineage>
        <taxon>Eukaryota</taxon>
        <taxon>Metazoa</taxon>
        <taxon>Spiralia</taxon>
        <taxon>Lophotrochozoa</taxon>
        <taxon>Platyhelminthes</taxon>
        <taxon>Trematoda</taxon>
        <taxon>Digenea</taxon>
        <taxon>Strigeidida</taxon>
        <taxon>Schistosomatoidea</taxon>
        <taxon>Schistosomatidae</taxon>
        <taxon>Schistosoma</taxon>
    </lineage>
</organism>
<dbReference type="PANTHER" id="PTHR24028:SF146">
    <property type="entry name" value="CADHERIN 96CB, ISOFORM D-RELATED"/>
    <property type="match status" value="1"/>
</dbReference>
<dbReference type="Pfam" id="PF00028">
    <property type="entry name" value="Cadherin"/>
    <property type="match status" value="4"/>
</dbReference>
<keyword evidence="5" id="KW-0677">Repeat</keyword>
<evidence type="ECO:0000256" key="14">
    <source>
        <dbReference type="SAM" id="Phobius"/>
    </source>
</evidence>
<feature type="transmembrane region" description="Helical" evidence="14">
    <location>
        <begin position="12"/>
        <end position="31"/>
    </location>
</feature>
<dbReference type="FunFam" id="2.60.40.60:FF:000024">
    <property type="entry name" value="FAT atypical cadherin 3"/>
    <property type="match status" value="1"/>
</dbReference>
<keyword evidence="8 14" id="KW-1133">Transmembrane helix</keyword>
<dbReference type="SUPFAM" id="SSF49313">
    <property type="entry name" value="Cadherin-like"/>
    <property type="match status" value="6"/>
</dbReference>
<dbReference type="SMART" id="SM00112">
    <property type="entry name" value="CA"/>
    <property type="match status" value="5"/>
</dbReference>
<dbReference type="CDD" id="cd11304">
    <property type="entry name" value="Cadherin_repeat"/>
    <property type="match status" value="4"/>
</dbReference>
<dbReference type="GO" id="GO:0005886">
    <property type="term" value="C:plasma membrane"/>
    <property type="evidence" value="ECO:0007669"/>
    <property type="project" value="InterPro"/>
</dbReference>
<dbReference type="InterPro" id="IPR020894">
    <property type="entry name" value="Cadherin_CS"/>
</dbReference>
<evidence type="ECO:0000259" key="15">
    <source>
        <dbReference type="PROSITE" id="PS50268"/>
    </source>
</evidence>
<keyword evidence="4" id="KW-0732">Signal</keyword>
<keyword evidence="2" id="KW-0245">EGF-like domain</keyword>
<evidence type="ECO:0000256" key="3">
    <source>
        <dbReference type="ARBA" id="ARBA00022692"/>
    </source>
</evidence>
<keyword evidence="7" id="KW-0130">Cell adhesion</keyword>
<protein>
    <recommendedName>
        <fullName evidence="15">Cadherin domain-containing protein</fullName>
    </recommendedName>
</protein>
<dbReference type="Proteomes" id="UP000050790">
    <property type="component" value="Unassembled WGS sequence"/>
</dbReference>
<dbReference type="GO" id="GO:0007156">
    <property type="term" value="P:homophilic cell adhesion via plasma membrane adhesion molecules"/>
    <property type="evidence" value="ECO:0007669"/>
    <property type="project" value="InterPro"/>
</dbReference>
<evidence type="ECO:0000256" key="8">
    <source>
        <dbReference type="ARBA" id="ARBA00022989"/>
    </source>
</evidence>
<dbReference type="InterPro" id="IPR002126">
    <property type="entry name" value="Cadherin-like_dom"/>
</dbReference>
<dbReference type="PROSITE" id="PS50268">
    <property type="entry name" value="CADHERIN_2"/>
    <property type="match status" value="7"/>
</dbReference>
<feature type="region of interest" description="Disordered" evidence="13">
    <location>
        <begin position="1393"/>
        <end position="1452"/>
    </location>
</feature>
<evidence type="ECO:0000256" key="2">
    <source>
        <dbReference type="ARBA" id="ARBA00022536"/>
    </source>
</evidence>
<accession>A0AA84ZU05</accession>
<evidence type="ECO:0000256" key="10">
    <source>
        <dbReference type="ARBA" id="ARBA00023157"/>
    </source>
</evidence>
<evidence type="ECO:0000256" key="11">
    <source>
        <dbReference type="ARBA" id="ARBA00023180"/>
    </source>
</evidence>
<evidence type="ECO:0000256" key="4">
    <source>
        <dbReference type="ARBA" id="ARBA00022729"/>
    </source>
</evidence>
<evidence type="ECO:0000256" key="9">
    <source>
        <dbReference type="ARBA" id="ARBA00023136"/>
    </source>
</evidence>
<feature type="domain" description="Cadherin" evidence="15">
    <location>
        <begin position="749"/>
        <end position="874"/>
    </location>
</feature>
<evidence type="ECO:0000256" key="13">
    <source>
        <dbReference type="SAM" id="MobiDB-lite"/>
    </source>
</evidence>
<dbReference type="InterPro" id="IPR015919">
    <property type="entry name" value="Cadherin-like_sf"/>
</dbReference>
<reference evidence="17" key="1">
    <citation type="submission" date="2023-11" db="UniProtKB">
        <authorList>
            <consortium name="WormBaseParasite"/>
        </authorList>
    </citation>
    <scope>IDENTIFICATION</scope>
</reference>
<comment type="subcellular location">
    <subcellularLocation>
        <location evidence="1">Membrane</location>
        <topology evidence="1">Single-pass membrane protein</topology>
    </subcellularLocation>
</comment>
<evidence type="ECO:0000256" key="1">
    <source>
        <dbReference type="ARBA" id="ARBA00004167"/>
    </source>
</evidence>
<keyword evidence="6 12" id="KW-0106">Calcium</keyword>
<feature type="domain" description="Cadherin" evidence="15">
    <location>
        <begin position="441"/>
        <end position="627"/>
    </location>
</feature>
<dbReference type="InterPro" id="IPR050174">
    <property type="entry name" value="Protocadherin/Cadherin-CA"/>
</dbReference>
<feature type="compositionally biased region" description="Polar residues" evidence="13">
    <location>
        <begin position="1412"/>
        <end position="1429"/>
    </location>
</feature>
<feature type="compositionally biased region" description="Polar residues" evidence="13">
    <location>
        <begin position="1440"/>
        <end position="1452"/>
    </location>
</feature>
<feature type="transmembrane region" description="Helical" evidence="14">
    <location>
        <begin position="1058"/>
        <end position="1083"/>
    </location>
</feature>
<keyword evidence="10" id="KW-1015">Disulfide bond</keyword>
<dbReference type="FunFam" id="2.60.40.60:FF:000020">
    <property type="entry name" value="Dachsous cadherin-related 1b"/>
    <property type="match status" value="1"/>
</dbReference>
<dbReference type="GO" id="GO:0005509">
    <property type="term" value="F:calcium ion binding"/>
    <property type="evidence" value="ECO:0007669"/>
    <property type="project" value="UniProtKB-UniRule"/>
</dbReference>
<evidence type="ECO:0000313" key="17">
    <source>
        <dbReference type="WBParaSite" id="SMRG1_48640.1"/>
    </source>
</evidence>
<evidence type="ECO:0000256" key="12">
    <source>
        <dbReference type="PROSITE-ProRule" id="PRU00043"/>
    </source>
</evidence>
<keyword evidence="9 14" id="KW-0472">Membrane</keyword>
<evidence type="ECO:0000256" key="7">
    <source>
        <dbReference type="ARBA" id="ARBA00022889"/>
    </source>
</evidence>
<feature type="domain" description="Cadherin" evidence="15">
    <location>
        <begin position="235"/>
        <end position="338"/>
    </location>
</feature>
<sequence>MSQEHLNFKWIINTLVWFIMILYYLQISIFYHDCSINAYSSLLPTNNLISSINNHISNTLNSITSHNNNNNNNVNHNLKTPQYNLHYAIPENQPIHYKIGKINDDLIQTPEIKSTTPLYYLLKTSKQINSIYRLNEPSNYFDLNETTSLLTIKNLIDLERICPKYCKENTYYAQLILYVNIWINYQLICIVNIDITITDLDDNQPKFPLNIIRPYQLKLKEVIYHIGKYIELPKAIDNDIQPNYAEIFYHLDKHPNDQSNSLETFQLIVRNDSRLVLVLKKDLDYEYIKEYKFYLVCSSSSLSSSSMISDQQLDIMNIEDRLEIIIEVLNINDIEPTFSKAVYEIQVKENIPINSTIYELNATDKDVNSTITYSMENGVDINTTLKFFIKSNGYVIVQQKLDYEQRNIYSFTVRASDGEFFALARLVITILDVNDEPPEYVLNPQQLTILENKPAQTFIGHLLIVDRDSPEVNGQVHCEEPHHMKGKQPIVFVQESVYLLPRQQSASLSLEGLTPNLNTNNNNNYLPASLSLSSSSENHVYQRLTLYSLSEFDRENGPDKYKSIIYCWDGVNSTTFSQTTYDSSVYMDKYAPLNYSKSSSTLVSSSQTATMTITLHIVDANDNEPTFEEQFYKAEIKENSPIGTKIIKMHAVDKDIGVNAQIYYSLEENELFVPYFKIDPIMGWIVNSAELDREAQVTFQLTVLAIDGGYDALDTTKLQRSLDHNKNYHTATTQVLIRILDENDNPPEFRGPRQFAVEENQAPNTWIGDLQVIDRDEGNNSEVIFKLLTGRMKNNSSTEQTTKRINENIIHHNSVPIQLLKNGSLFTTKSLDREKQSLYCFEVVVSDKGVERSHSTADTICVRVLDLNDNRPYFVEIKGAEQIDVNKTLLNESLSETTYSTISHVNSIKHNEIKVNYSQYPVVRVSYNEVPGYCALVARAIDEDEGRNAQLRYGITRQYSYITQQGLKDENVLDAFTMDQPSGRVMLTRSLNLNELGSYEMVITVEDNGEPVQRAEMTIQLIIEASSARGNWLFPEIEQNRDFSLFNSKYTITEAHTILIVIILSGISAFLAALLISAILCMIKPCKKSRNSNQLNKNSSKTLNTHNMIVDIGINKECNPIICDYDGVDFNLCNHHQPSSYTSIGNIDHLYGSLYPSIGQHYHEGLPMTTSDGLTVSSMENCYLPPYNMFNINNNNNNDNQVNSSTTVSIQTTCINNVNGAEQDLGMIQTNGKTIYAQKTSSPVNVMLSTTQQPQLSYLQLEYPNNDYHKTMSNVSSYNITSRCSTYSPQHFSSYCPSFQPSTMPATSHPLVSSNDPNLRSDLVVIQCTKTPPPSTYYYQQNRTDSLSPNSLYNTSTIFDFGPASLMRPSYTNQNIPVIGECIVKDPRIHNSIVGEEQRSDSGRGASDEENSNQIQLVNTLPTTTSLSSENEKHLDETTLDTPVNQSKKNQNFRSNTLKYSIENSSHMTTGLVFPSLPRINTCKQSKDQSVLGTFQQKPFTHNSIKDSYTK</sequence>
<dbReference type="WBParaSite" id="SMRG1_48640.1">
    <property type="protein sequence ID" value="SMRG1_48640.1"/>
    <property type="gene ID" value="SMRG1_48640"/>
</dbReference>
<evidence type="ECO:0000256" key="6">
    <source>
        <dbReference type="ARBA" id="ARBA00022837"/>
    </source>
</evidence>
<feature type="domain" description="Cadherin" evidence="15">
    <location>
        <begin position="81"/>
        <end position="207"/>
    </location>
</feature>
<evidence type="ECO:0000313" key="16">
    <source>
        <dbReference type="Proteomes" id="UP000050790"/>
    </source>
</evidence>
<proteinExistence type="predicted"/>
<keyword evidence="11" id="KW-0325">Glycoprotein</keyword>
<keyword evidence="3 14" id="KW-0812">Transmembrane</keyword>
<feature type="domain" description="Cadherin" evidence="15">
    <location>
        <begin position="339"/>
        <end position="440"/>
    </location>
</feature>
<dbReference type="PROSITE" id="PS00232">
    <property type="entry name" value="CADHERIN_1"/>
    <property type="match status" value="3"/>
</dbReference>
<feature type="domain" description="Cadherin" evidence="15">
    <location>
        <begin position="917"/>
        <end position="1037"/>
    </location>
</feature>
<dbReference type="Gene3D" id="2.60.40.60">
    <property type="entry name" value="Cadherins"/>
    <property type="match status" value="7"/>
</dbReference>